<reference evidence="5" key="1">
    <citation type="journal article" date="2021" name="PeerJ">
        <title>Extensive microbial diversity within the chicken gut microbiome revealed by metagenomics and culture.</title>
        <authorList>
            <person name="Gilroy R."/>
            <person name="Ravi A."/>
            <person name="Getino M."/>
            <person name="Pursley I."/>
            <person name="Horton D.L."/>
            <person name="Alikhan N.F."/>
            <person name="Baker D."/>
            <person name="Gharbi K."/>
            <person name="Hall N."/>
            <person name="Watson M."/>
            <person name="Adriaenssens E.M."/>
            <person name="Foster-Nyarko E."/>
            <person name="Jarju S."/>
            <person name="Secka A."/>
            <person name="Antonio M."/>
            <person name="Oren A."/>
            <person name="Chaudhuri R.R."/>
            <person name="La Ragione R."/>
            <person name="Hildebrand F."/>
            <person name="Pallen M.J."/>
        </authorList>
    </citation>
    <scope>NUCLEOTIDE SEQUENCE</scope>
    <source>
        <strain evidence="5">ChiBcolR7-4860</strain>
    </source>
</reference>
<dbReference type="Gene3D" id="2.40.50.140">
    <property type="entry name" value="Nucleic acid-binding proteins"/>
    <property type="match status" value="2"/>
</dbReference>
<keyword evidence="5" id="KW-0647">Proteasome</keyword>
<dbReference type="GO" id="GO:0000502">
    <property type="term" value="C:proteasome complex"/>
    <property type="evidence" value="ECO:0007669"/>
    <property type="project" value="UniProtKB-KW"/>
</dbReference>
<dbReference type="InterPro" id="IPR041626">
    <property type="entry name" value="Prot_ATP_ID_OB_N"/>
</dbReference>
<accession>A0A921IZX9</accession>
<dbReference type="EMBL" id="DYUX01000026">
    <property type="protein sequence ID" value="HJG42342.1"/>
    <property type="molecule type" value="Genomic_DNA"/>
</dbReference>
<dbReference type="Pfam" id="PF16450">
    <property type="entry name" value="Prot_ATP_ID_OB_C"/>
    <property type="match status" value="1"/>
</dbReference>
<evidence type="ECO:0000259" key="3">
    <source>
        <dbReference type="Pfam" id="PF16450"/>
    </source>
</evidence>
<gene>
    <name evidence="5" type="ORF">K8U73_08195</name>
</gene>
<evidence type="ECO:0000313" key="5">
    <source>
        <dbReference type="EMBL" id="HJG42342.1"/>
    </source>
</evidence>
<dbReference type="Gene3D" id="3.40.50.300">
    <property type="entry name" value="P-loop containing nucleotide triphosphate hydrolases"/>
    <property type="match status" value="1"/>
</dbReference>
<dbReference type="PANTHER" id="PTHR23073">
    <property type="entry name" value="26S PROTEASOME REGULATORY SUBUNIT"/>
    <property type="match status" value="1"/>
</dbReference>
<dbReference type="AlphaFoldDB" id="A0A921IZX9"/>
<evidence type="ECO:0000259" key="4">
    <source>
        <dbReference type="Pfam" id="PF17758"/>
    </source>
</evidence>
<dbReference type="InterPro" id="IPR012340">
    <property type="entry name" value="NA-bd_OB-fold"/>
</dbReference>
<sequence length="248" mass="26662">MTQDAQPPQDLAALNDRLMARNHALAEALSRAGKELAKAKAQISQITRPPLTFATMVRVDGSHIDEEGVRHASAEVIAGTRRMIVPIAASLNPAGLEPGRTVLLNENMVLVDQRDVDGVGTVRRVAQVLDDGRLIVEDNAGNPTVVRRATALAGVSPGPSDRVTVDPSCRLALELLPGEDDADLVLEETPDVTFADIGGLDEQIERIRDAVQLPFLHRELFERYNLNPPKGVLLYGPPGNGKTLIAKA</sequence>
<organism evidence="5 6">
    <name type="scientific">Bifidobacterium pullorum subsp. gallinarum</name>
    <dbReference type="NCBI Taxonomy" id="78344"/>
    <lineage>
        <taxon>Bacteria</taxon>
        <taxon>Bacillati</taxon>
        <taxon>Actinomycetota</taxon>
        <taxon>Actinomycetes</taxon>
        <taxon>Bifidobacteriales</taxon>
        <taxon>Bifidobacteriaceae</taxon>
        <taxon>Bifidobacterium</taxon>
    </lineage>
</organism>
<feature type="non-terminal residue" evidence="5">
    <location>
        <position position="248"/>
    </location>
</feature>
<evidence type="ECO:0000313" key="6">
    <source>
        <dbReference type="Proteomes" id="UP000786560"/>
    </source>
</evidence>
<dbReference type="Pfam" id="PF17758">
    <property type="entry name" value="Prot_ATP_ID_OB_N"/>
    <property type="match status" value="1"/>
</dbReference>
<dbReference type="Proteomes" id="UP000786560">
    <property type="component" value="Unassembled WGS sequence"/>
</dbReference>
<feature type="domain" description="Proteasomal ATPase N-terminal OB" evidence="4">
    <location>
        <begin position="52"/>
        <end position="120"/>
    </location>
</feature>
<dbReference type="GO" id="GO:0005524">
    <property type="term" value="F:ATP binding"/>
    <property type="evidence" value="ECO:0007669"/>
    <property type="project" value="UniProtKB-KW"/>
</dbReference>
<dbReference type="SUPFAM" id="SSF52540">
    <property type="entry name" value="P-loop containing nucleoside triphosphate hydrolases"/>
    <property type="match status" value="1"/>
</dbReference>
<name>A0A921IZX9_9BIFI</name>
<evidence type="ECO:0000256" key="1">
    <source>
        <dbReference type="ARBA" id="ARBA00022741"/>
    </source>
</evidence>
<reference evidence="5" key="2">
    <citation type="submission" date="2021-09" db="EMBL/GenBank/DDBJ databases">
        <authorList>
            <person name="Gilroy R."/>
        </authorList>
    </citation>
    <scope>NUCLEOTIDE SEQUENCE</scope>
    <source>
        <strain evidence="5">ChiBcolR7-4860</strain>
    </source>
</reference>
<proteinExistence type="predicted"/>
<dbReference type="InterPro" id="IPR032501">
    <property type="entry name" value="Prot_ATP_ID_OB_2nd"/>
</dbReference>
<evidence type="ECO:0000256" key="2">
    <source>
        <dbReference type="ARBA" id="ARBA00022840"/>
    </source>
</evidence>
<dbReference type="InterPro" id="IPR050221">
    <property type="entry name" value="26S_Proteasome_ATPase"/>
</dbReference>
<protein>
    <submittedName>
        <fullName evidence="5">Proteasome ATPase</fullName>
    </submittedName>
</protein>
<keyword evidence="1" id="KW-0547">Nucleotide-binding</keyword>
<comment type="caution">
    <text evidence="5">The sequence shown here is derived from an EMBL/GenBank/DDBJ whole genome shotgun (WGS) entry which is preliminary data.</text>
</comment>
<feature type="domain" description="Proteasomal ATPase second OB" evidence="3">
    <location>
        <begin position="122"/>
        <end position="177"/>
    </location>
</feature>
<keyword evidence="2" id="KW-0067">ATP-binding</keyword>
<dbReference type="InterPro" id="IPR027417">
    <property type="entry name" value="P-loop_NTPase"/>
</dbReference>